<dbReference type="GO" id="GO:0022627">
    <property type="term" value="C:cytosolic small ribosomal subunit"/>
    <property type="evidence" value="ECO:0007669"/>
    <property type="project" value="TreeGrafter"/>
</dbReference>
<dbReference type="PANTHER" id="PTHR12534">
    <property type="entry name" value="30S RIBOSOMAL PROTEIN S2 PROKARYOTIC AND ORGANELLAR"/>
    <property type="match status" value="1"/>
</dbReference>
<evidence type="ECO:0000256" key="2">
    <source>
        <dbReference type="ARBA" id="ARBA00022980"/>
    </source>
</evidence>
<dbReference type="CDD" id="cd01425">
    <property type="entry name" value="RPS2"/>
    <property type="match status" value="1"/>
</dbReference>
<dbReference type="InterPro" id="IPR001865">
    <property type="entry name" value="Ribosomal_uS2"/>
</dbReference>
<dbReference type="Gene3D" id="1.10.287.610">
    <property type="entry name" value="Helix hairpin bin"/>
    <property type="match status" value="1"/>
</dbReference>
<dbReference type="InterPro" id="IPR018130">
    <property type="entry name" value="Ribosomal_uS2_CS"/>
</dbReference>
<dbReference type="AlphaFoldDB" id="A0A7S6UEM3"/>
<dbReference type="PROSITE" id="PS00962">
    <property type="entry name" value="RIBOSOMAL_S2_1"/>
    <property type="match status" value="1"/>
</dbReference>
<accession>A0A7S6UEM3</accession>
<dbReference type="KEGG" id="lcic:INQ41_09340"/>
<dbReference type="EMBL" id="CP063656">
    <property type="protein sequence ID" value="QOW18878.1"/>
    <property type="molecule type" value="Genomic_DNA"/>
</dbReference>
<evidence type="ECO:0000256" key="1">
    <source>
        <dbReference type="ARBA" id="ARBA00006242"/>
    </source>
</evidence>
<protein>
    <recommendedName>
        <fullName evidence="4 5">Small ribosomal subunit protein uS2</fullName>
    </recommendedName>
</protein>
<evidence type="ECO:0000256" key="6">
    <source>
        <dbReference type="RuleBase" id="RU003631"/>
    </source>
</evidence>
<keyword evidence="3 5" id="KW-0687">Ribonucleoprotein</keyword>
<dbReference type="Proteomes" id="UP000594059">
    <property type="component" value="Chromosome"/>
</dbReference>
<organism evidence="8 9">
    <name type="scientific">Novilysobacter ciconiae</name>
    <dbReference type="NCBI Taxonomy" id="2781022"/>
    <lineage>
        <taxon>Bacteria</taxon>
        <taxon>Pseudomonadati</taxon>
        <taxon>Pseudomonadota</taxon>
        <taxon>Gammaproteobacteria</taxon>
        <taxon>Lysobacterales</taxon>
        <taxon>Lysobacteraceae</taxon>
        <taxon>Novilysobacter</taxon>
    </lineage>
</organism>
<dbReference type="Gene3D" id="3.40.50.10490">
    <property type="entry name" value="Glucose-6-phosphate isomerase like protein, domain 1"/>
    <property type="match status" value="1"/>
</dbReference>
<dbReference type="InterPro" id="IPR023591">
    <property type="entry name" value="Ribosomal_uS2_flav_dom_sf"/>
</dbReference>
<dbReference type="PRINTS" id="PR00395">
    <property type="entry name" value="RIBOSOMALS2"/>
</dbReference>
<keyword evidence="9" id="KW-1185">Reference proteome</keyword>
<dbReference type="SUPFAM" id="SSF52313">
    <property type="entry name" value="Ribosomal protein S2"/>
    <property type="match status" value="1"/>
</dbReference>
<dbReference type="GO" id="GO:0003735">
    <property type="term" value="F:structural constituent of ribosome"/>
    <property type="evidence" value="ECO:0007669"/>
    <property type="project" value="InterPro"/>
</dbReference>
<keyword evidence="2 5" id="KW-0689">Ribosomal protein</keyword>
<dbReference type="PROSITE" id="PS00963">
    <property type="entry name" value="RIBOSOMAL_S2_2"/>
    <property type="match status" value="1"/>
</dbReference>
<evidence type="ECO:0000256" key="5">
    <source>
        <dbReference type="HAMAP-Rule" id="MF_00291"/>
    </source>
</evidence>
<dbReference type="Pfam" id="PF00318">
    <property type="entry name" value="Ribosomal_S2"/>
    <property type="match status" value="1"/>
</dbReference>
<dbReference type="PANTHER" id="PTHR12534:SF0">
    <property type="entry name" value="SMALL RIBOSOMAL SUBUNIT PROTEIN US2M"/>
    <property type="match status" value="1"/>
</dbReference>
<evidence type="ECO:0000256" key="4">
    <source>
        <dbReference type="ARBA" id="ARBA00035256"/>
    </source>
</evidence>
<name>A0A7S6UEM3_9GAMM</name>
<feature type="region of interest" description="Disordered" evidence="7">
    <location>
        <begin position="232"/>
        <end position="290"/>
    </location>
</feature>
<dbReference type="InterPro" id="IPR005706">
    <property type="entry name" value="Ribosomal_uS2_bac/mit/plastid"/>
</dbReference>
<proteinExistence type="inferred from homology"/>
<evidence type="ECO:0000313" key="9">
    <source>
        <dbReference type="Proteomes" id="UP000594059"/>
    </source>
</evidence>
<dbReference type="NCBIfam" id="TIGR01011">
    <property type="entry name" value="rpsB_bact"/>
    <property type="match status" value="1"/>
</dbReference>
<dbReference type="FunFam" id="1.10.287.610:FF:000001">
    <property type="entry name" value="30S ribosomal protein S2"/>
    <property type="match status" value="1"/>
</dbReference>
<evidence type="ECO:0000256" key="7">
    <source>
        <dbReference type="SAM" id="MobiDB-lite"/>
    </source>
</evidence>
<evidence type="ECO:0000313" key="8">
    <source>
        <dbReference type="EMBL" id="QOW18878.1"/>
    </source>
</evidence>
<sequence length="307" mass="33486">MPQITMRQMLEAGVHFGHQTRYWNPKMGPYIFGARGKIHIINLEKTVPLFNDAMNFISSIAQKRGIVLFLGTKRSARESIKEEAERCGMPYMNQRWLGGTLTNFATVKKSVGRLKELESFETDGTFEKLVKHEVLNLQRERDKKLASLGGIKEMNRLPDAIFVIDIGHEDIAIKEAKKLGIPVIAVVDTNYDPTLVDYAIPGNDDAIRAVQLYARAAADAVLEGKAAAPSAASVREEDFADAEGDASKAPRRAPAKKAAKTEEPVVADQSNPVVAPVKGTADETVTDADDVTAEQVKKAAEAAAKAE</sequence>
<dbReference type="GO" id="GO:0006412">
    <property type="term" value="P:translation"/>
    <property type="evidence" value="ECO:0007669"/>
    <property type="project" value="UniProtKB-UniRule"/>
</dbReference>
<feature type="compositionally biased region" description="Basic residues" evidence="7">
    <location>
        <begin position="249"/>
        <end position="258"/>
    </location>
</feature>
<dbReference type="HAMAP" id="MF_00291_B">
    <property type="entry name" value="Ribosomal_uS2_B"/>
    <property type="match status" value="1"/>
</dbReference>
<evidence type="ECO:0000256" key="3">
    <source>
        <dbReference type="ARBA" id="ARBA00023274"/>
    </source>
</evidence>
<comment type="similarity">
    <text evidence="1 5 6">Belongs to the universal ribosomal protein uS2 family.</text>
</comment>
<gene>
    <name evidence="5 8" type="primary">rpsB</name>
    <name evidence="8" type="ORF">INQ41_09340</name>
</gene>
<reference evidence="8 9" key="1">
    <citation type="submission" date="2020-10" db="EMBL/GenBank/DDBJ databases">
        <title>complete genome sequencing of Lysobacter sp. H21R20.</title>
        <authorList>
            <person name="Bae J.-W."/>
            <person name="Lee S.-Y."/>
        </authorList>
    </citation>
    <scope>NUCLEOTIDE SEQUENCE [LARGE SCALE GENOMIC DNA]</scope>
    <source>
        <strain evidence="8 9">H21R20</strain>
    </source>
</reference>